<comment type="caution">
    <text evidence="4">The sequence shown here is derived from an EMBL/GenBank/DDBJ whole genome shotgun (WGS) entry which is preliminary data.</text>
</comment>
<evidence type="ECO:0000259" key="3">
    <source>
        <dbReference type="Pfam" id="PF08281"/>
    </source>
</evidence>
<dbReference type="InterPro" id="IPR007627">
    <property type="entry name" value="RNA_pol_sigma70_r2"/>
</dbReference>
<dbReference type="PANTHER" id="PTHR30173">
    <property type="entry name" value="SIGMA 19 FACTOR"/>
    <property type="match status" value="1"/>
</dbReference>
<gene>
    <name evidence="4" type="ORF">C7450_105113</name>
</gene>
<dbReference type="Proteomes" id="UP000248021">
    <property type="component" value="Unassembled WGS sequence"/>
</dbReference>
<dbReference type="GO" id="GO:0003677">
    <property type="term" value="F:DNA binding"/>
    <property type="evidence" value="ECO:0007669"/>
    <property type="project" value="InterPro"/>
</dbReference>
<evidence type="ECO:0000313" key="4">
    <source>
        <dbReference type="EMBL" id="PXW58765.1"/>
    </source>
</evidence>
<dbReference type="Gene3D" id="3.10.450.50">
    <property type="match status" value="1"/>
</dbReference>
<organism evidence="4 5">
    <name type="scientific">Chelatococcus asaccharovorans</name>
    <dbReference type="NCBI Taxonomy" id="28210"/>
    <lineage>
        <taxon>Bacteria</taxon>
        <taxon>Pseudomonadati</taxon>
        <taxon>Pseudomonadota</taxon>
        <taxon>Alphaproteobacteria</taxon>
        <taxon>Hyphomicrobiales</taxon>
        <taxon>Chelatococcaceae</taxon>
        <taxon>Chelatococcus</taxon>
    </lineage>
</organism>
<dbReference type="AlphaFoldDB" id="A0A2V3U6S8"/>
<dbReference type="Gene3D" id="1.10.1740.10">
    <property type="match status" value="1"/>
</dbReference>
<feature type="domain" description="RNA polymerase sigma factor 70 region 4 type 2" evidence="3">
    <location>
        <begin position="110"/>
        <end position="159"/>
    </location>
</feature>
<name>A0A2V3U6S8_9HYPH</name>
<dbReference type="InterPro" id="IPR036388">
    <property type="entry name" value="WH-like_DNA-bd_sf"/>
</dbReference>
<dbReference type="InterPro" id="IPR052704">
    <property type="entry name" value="ECF_Sigma-70_Domain"/>
</dbReference>
<dbReference type="Gene3D" id="1.10.10.10">
    <property type="entry name" value="Winged helix-like DNA-binding domain superfamily/Winged helix DNA-binding domain"/>
    <property type="match status" value="1"/>
</dbReference>
<dbReference type="NCBIfam" id="NF007214">
    <property type="entry name" value="PRK09636.1"/>
    <property type="match status" value="1"/>
</dbReference>
<protein>
    <submittedName>
        <fullName evidence="4">RNA polymerase sigma-70 factor (ECF subfamily)</fullName>
    </submittedName>
</protein>
<sequence length="299" mass="32658">MSDSAPDQDAARADAFTAARPRLIRLAYRMLGSLTEAEDIVQEAYIRWHHREPAGIREPAAFLSRIVTNLCLDQLKSARVKRESYVGPWLPEPIVDPLAEDGGDDITVTLMLALERLSPLERAAFLLHDVFGVGFDEIAMSLKRDPAACRQLARRARAHVQAARPRFPVSPERGRDLAEAFLNASIKGDMQGLQALLAEDVVLYGDGGGKVAATFNPIFGPAKVSRFFQGLSRKKGYGPTIVLRRCVIDGLPGFVTIDGRGLLQTTALAIDAGRIKAIYTVRNPDKLRHVAEGLPPLAS</sequence>
<dbReference type="InterPro" id="IPR013324">
    <property type="entry name" value="RNA_pol_sigma_r3/r4-like"/>
</dbReference>
<feature type="domain" description="RNA polymerase sigma-70 region 2" evidence="2">
    <location>
        <begin position="17"/>
        <end position="79"/>
    </location>
</feature>
<dbReference type="RefSeq" id="WP_245449684.1">
    <property type="nucleotide sequence ID" value="NZ_JAHBRY010000001.1"/>
</dbReference>
<dbReference type="GO" id="GO:0006352">
    <property type="term" value="P:DNA-templated transcription initiation"/>
    <property type="evidence" value="ECO:0007669"/>
    <property type="project" value="InterPro"/>
</dbReference>
<dbReference type="Pfam" id="PF08281">
    <property type="entry name" value="Sigma70_r4_2"/>
    <property type="match status" value="1"/>
</dbReference>
<evidence type="ECO:0000313" key="5">
    <source>
        <dbReference type="Proteomes" id="UP000248021"/>
    </source>
</evidence>
<dbReference type="GO" id="GO:0016987">
    <property type="term" value="F:sigma factor activity"/>
    <property type="evidence" value="ECO:0007669"/>
    <property type="project" value="InterPro"/>
</dbReference>
<dbReference type="SUPFAM" id="SSF88659">
    <property type="entry name" value="Sigma3 and sigma4 domains of RNA polymerase sigma factors"/>
    <property type="match status" value="1"/>
</dbReference>
<comment type="subunit">
    <text evidence="1">Interacts transiently with the RNA polymerase catalytic core formed by RpoA, RpoB, RpoC and RpoZ (2 alpha, 1 beta, 1 beta' and 1 omega subunit) to form the RNA polymerase holoenzyme that can initiate transcription.</text>
</comment>
<dbReference type="InterPro" id="IPR013249">
    <property type="entry name" value="RNA_pol_sigma70_r4_t2"/>
</dbReference>
<evidence type="ECO:0000259" key="2">
    <source>
        <dbReference type="Pfam" id="PF04542"/>
    </source>
</evidence>
<dbReference type="PANTHER" id="PTHR30173:SF36">
    <property type="entry name" value="ECF RNA POLYMERASE SIGMA FACTOR SIGJ"/>
    <property type="match status" value="1"/>
</dbReference>
<accession>A0A2V3U6S8</accession>
<dbReference type="InterPro" id="IPR032710">
    <property type="entry name" value="NTF2-like_dom_sf"/>
</dbReference>
<reference evidence="4 5" key="1">
    <citation type="submission" date="2018-05" db="EMBL/GenBank/DDBJ databases">
        <title>Genomic Encyclopedia of Type Strains, Phase IV (KMG-IV): sequencing the most valuable type-strain genomes for metagenomic binning, comparative biology and taxonomic classification.</title>
        <authorList>
            <person name="Goeker M."/>
        </authorList>
    </citation>
    <scope>NUCLEOTIDE SEQUENCE [LARGE SCALE GENOMIC DNA]</scope>
    <source>
        <strain evidence="4 5">DSM 6462</strain>
    </source>
</reference>
<dbReference type="SUPFAM" id="SSF54427">
    <property type="entry name" value="NTF2-like"/>
    <property type="match status" value="1"/>
</dbReference>
<dbReference type="Pfam" id="PF04542">
    <property type="entry name" value="Sigma70_r2"/>
    <property type="match status" value="1"/>
</dbReference>
<dbReference type="EMBL" id="QJJK01000005">
    <property type="protein sequence ID" value="PXW58765.1"/>
    <property type="molecule type" value="Genomic_DNA"/>
</dbReference>
<evidence type="ECO:0000256" key="1">
    <source>
        <dbReference type="ARBA" id="ARBA00011344"/>
    </source>
</evidence>
<proteinExistence type="predicted"/>
<keyword evidence="5" id="KW-1185">Reference proteome</keyword>
<dbReference type="SUPFAM" id="SSF88946">
    <property type="entry name" value="Sigma2 domain of RNA polymerase sigma factors"/>
    <property type="match status" value="1"/>
</dbReference>
<dbReference type="InterPro" id="IPR013325">
    <property type="entry name" value="RNA_pol_sigma_r2"/>
</dbReference>